<name>A0A3S4SG44_MYCAU</name>
<keyword evidence="2" id="KW-0274">FAD</keyword>
<evidence type="ECO:0000256" key="1">
    <source>
        <dbReference type="ARBA" id="ARBA00022630"/>
    </source>
</evidence>
<evidence type="ECO:0000256" key="3">
    <source>
        <dbReference type="ARBA" id="ARBA00023002"/>
    </source>
</evidence>
<dbReference type="GO" id="GO:0033539">
    <property type="term" value="P:fatty acid beta-oxidation using acyl-CoA dehydrogenase"/>
    <property type="evidence" value="ECO:0007669"/>
    <property type="project" value="TreeGrafter"/>
</dbReference>
<dbReference type="AlphaFoldDB" id="A0A3S4SG44"/>
<evidence type="ECO:0000259" key="4">
    <source>
        <dbReference type="Pfam" id="PF08028"/>
    </source>
</evidence>
<keyword evidence="6" id="KW-1185">Reference proteome</keyword>
<dbReference type="EC" id="1.14.14.12" evidence="5"/>
<dbReference type="GO" id="GO:0003995">
    <property type="term" value="F:acyl-CoA dehydrogenase activity"/>
    <property type="evidence" value="ECO:0007669"/>
    <property type="project" value="TreeGrafter"/>
</dbReference>
<gene>
    <name evidence="5" type="primary">hsaA_2</name>
    <name evidence="5" type="ORF">NCTC10437_01548</name>
</gene>
<accession>A0A3S4SG44</accession>
<dbReference type="GO" id="GO:0036383">
    <property type="term" value="F:3-hydroxy-9,10-secoandrosta-1,3,5(10)-triene-9,17-dione monooxygenase activity"/>
    <property type="evidence" value="ECO:0007669"/>
    <property type="project" value="UniProtKB-EC"/>
</dbReference>
<evidence type="ECO:0000256" key="2">
    <source>
        <dbReference type="ARBA" id="ARBA00022827"/>
    </source>
</evidence>
<dbReference type="InterPro" id="IPR037069">
    <property type="entry name" value="AcylCoA_DH/ox_N_sf"/>
</dbReference>
<keyword evidence="3 5" id="KW-0560">Oxidoreductase</keyword>
<reference evidence="5 6" key="1">
    <citation type="submission" date="2018-12" db="EMBL/GenBank/DDBJ databases">
        <authorList>
            <consortium name="Pathogen Informatics"/>
        </authorList>
    </citation>
    <scope>NUCLEOTIDE SEQUENCE [LARGE SCALE GENOMIC DNA]</scope>
    <source>
        <strain evidence="5 6">NCTC10437</strain>
    </source>
</reference>
<dbReference type="EMBL" id="LR134356">
    <property type="protein sequence ID" value="VEG52623.1"/>
    <property type="molecule type" value="Genomic_DNA"/>
</dbReference>
<proteinExistence type="predicted"/>
<protein>
    <submittedName>
        <fullName evidence="5">Pigment production hydroxylase</fullName>
        <ecNumber evidence="5">1.14.14.12</ecNumber>
    </submittedName>
</protein>
<dbReference type="GO" id="GO:0005737">
    <property type="term" value="C:cytoplasm"/>
    <property type="evidence" value="ECO:0007669"/>
    <property type="project" value="TreeGrafter"/>
</dbReference>
<dbReference type="OrthoDB" id="3404950at2"/>
<dbReference type="PANTHER" id="PTHR48083:SF19">
    <property type="entry name" value="FLAVIN-DEPENDENT MONOOXYGENASE, OXYGENASE SUBUNIT HSAA"/>
    <property type="match status" value="1"/>
</dbReference>
<dbReference type="SUPFAM" id="SSF56645">
    <property type="entry name" value="Acyl-CoA dehydrogenase NM domain-like"/>
    <property type="match status" value="1"/>
</dbReference>
<dbReference type="KEGG" id="mauu:NCTC10437_01548"/>
<dbReference type="InterPro" id="IPR009100">
    <property type="entry name" value="AcylCoA_DH/oxidase_NM_dom_sf"/>
</dbReference>
<dbReference type="Proteomes" id="UP000279306">
    <property type="component" value="Chromosome"/>
</dbReference>
<dbReference type="STRING" id="1791.GCA_001049355_00501"/>
<dbReference type="InterPro" id="IPR046373">
    <property type="entry name" value="Acyl-CoA_Oxase/DH_mid-dom_sf"/>
</dbReference>
<dbReference type="Pfam" id="PF08028">
    <property type="entry name" value="Acyl-CoA_dh_2"/>
    <property type="match status" value="1"/>
</dbReference>
<feature type="domain" description="Acyl-CoA dehydrogenase C-terminal" evidence="4">
    <location>
        <begin position="245"/>
        <end position="374"/>
    </location>
</feature>
<dbReference type="PIRSF" id="PIRSF016578">
    <property type="entry name" value="HsaA"/>
    <property type="match status" value="1"/>
</dbReference>
<organism evidence="5 6">
    <name type="scientific">Mycolicibacterium aurum</name>
    <name type="common">Mycobacterium aurum</name>
    <dbReference type="NCBI Taxonomy" id="1791"/>
    <lineage>
        <taxon>Bacteria</taxon>
        <taxon>Bacillati</taxon>
        <taxon>Actinomycetota</taxon>
        <taxon>Actinomycetes</taxon>
        <taxon>Mycobacteriales</taxon>
        <taxon>Mycobacteriaceae</taxon>
        <taxon>Mycolicibacterium</taxon>
    </lineage>
</organism>
<dbReference type="InterPro" id="IPR013107">
    <property type="entry name" value="Acyl-CoA_DH_C"/>
</dbReference>
<dbReference type="InterPro" id="IPR036250">
    <property type="entry name" value="AcylCo_DH-like_C"/>
</dbReference>
<dbReference type="Gene3D" id="1.10.540.10">
    <property type="entry name" value="Acyl-CoA dehydrogenase/oxidase, N-terminal domain"/>
    <property type="match status" value="1"/>
</dbReference>
<dbReference type="Gene3D" id="1.20.140.10">
    <property type="entry name" value="Butyryl-CoA Dehydrogenase, subunit A, domain 3"/>
    <property type="match status" value="1"/>
</dbReference>
<dbReference type="InterPro" id="IPR050741">
    <property type="entry name" value="Acyl-CoA_dehydrogenase"/>
</dbReference>
<sequence length="398" mass="41992">MSNVAAGTLSAQQILHNISQLAPTIASRAAESESNRRVADDTIEDLQSAGAFRVASPRRHGGLESSLRSMLDTSAAIAEADGGASWVVTLSNVTCWAACSMYTQEAIDEVFANGPDVILCGVVVPTGHARRVPGGYRVSGSWAYASASLHAQWASCGAVVVDEDGQPVDQLMMLIPRPDFRVEDTWYVAGMRASGSNTIVVDDVFVPAHRATPMEPTLAGANVAAHPESALYRSAAGPMLVLVVMGPQLGLGRAALRIATTKAASKSLAYTTIARQADSVSFQLLIAEAAARIDTAHLHAYRAADDVDRYARDAVMPDLLTRARIRADSAVALQSINGALNTLLNAAGASSFAEVNPMQRIWRDSNVAARHAVTLPQVSMETYGKALLGAADQITDII</sequence>
<dbReference type="PANTHER" id="PTHR48083">
    <property type="entry name" value="MEDIUM-CHAIN SPECIFIC ACYL-COA DEHYDROGENASE, MITOCHONDRIAL-RELATED"/>
    <property type="match status" value="1"/>
</dbReference>
<dbReference type="GO" id="GO:0050660">
    <property type="term" value="F:flavin adenine dinucleotide binding"/>
    <property type="evidence" value="ECO:0007669"/>
    <property type="project" value="InterPro"/>
</dbReference>
<evidence type="ECO:0000313" key="5">
    <source>
        <dbReference type="EMBL" id="VEG52623.1"/>
    </source>
</evidence>
<dbReference type="SUPFAM" id="SSF47203">
    <property type="entry name" value="Acyl-CoA dehydrogenase C-terminal domain-like"/>
    <property type="match status" value="1"/>
</dbReference>
<keyword evidence="1" id="KW-0285">Flavoprotein</keyword>
<evidence type="ECO:0000313" key="6">
    <source>
        <dbReference type="Proteomes" id="UP000279306"/>
    </source>
</evidence>
<dbReference type="Gene3D" id="2.40.110.10">
    <property type="entry name" value="Butyryl-CoA Dehydrogenase, subunit A, domain 2"/>
    <property type="match status" value="1"/>
</dbReference>